<dbReference type="PRINTS" id="PR00344">
    <property type="entry name" value="BCTRLSENSOR"/>
</dbReference>
<dbReference type="Gene3D" id="1.10.287.130">
    <property type="match status" value="1"/>
</dbReference>
<protein>
    <recommendedName>
        <fullName evidence="2">histidine kinase</fullName>
        <ecNumber evidence="2">2.7.13.3</ecNumber>
    </recommendedName>
</protein>
<evidence type="ECO:0000256" key="4">
    <source>
        <dbReference type="ARBA" id="ARBA00022679"/>
    </source>
</evidence>
<dbReference type="NCBIfam" id="TIGR00229">
    <property type="entry name" value="sensory_box"/>
    <property type="match status" value="1"/>
</dbReference>
<dbReference type="PROSITE" id="PS50109">
    <property type="entry name" value="HIS_KIN"/>
    <property type="match status" value="1"/>
</dbReference>
<feature type="transmembrane region" description="Helical" evidence="9">
    <location>
        <begin position="44"/>
        <end position="62"/>
    </location>
</feature>
<keyword evidence="3" id="KW-0597">Phosphoprotein</keyword>
<feature type="transmembrane region" description="Helical" evidence="9">
    <location>
        <begin position="143"/>
        <end position="161"/>
    </location>
</feature>
<keyword evidence="9" id="KW-1133">Transmembrane helix</keyword>
<dbReference type="InterPro" id="IPR005467">
    <property type="entry name" value="His_kinase_dom"/>
</dbReference>
<dbReference type="PROSITE" id="PS50113">
    <property type="entry name" value="PAC"/>
    <property type="match status" value="1"/>
</dbReference>
<keyword evidence="8" id="KW-0902">Two-component regulatory system</keyword>
<dbReference type="InterPro" id="IPR000014">
    <property type="entry name" value="PAS"/>
</dbReference>
<dbReference type="InterPro" id="IPR035965">
    <property type="entry name" value="PAS-like_dom_sf"/>
</dbReference>
<dbReference type="EMBL" id="CP017634">
    <property type="protein sequence ID" value="ATW24587.1"/>
    <property type="molecule type" value="Genomic_DNA"/>
</dbReference>
<dbReference type="EC" id="2.7.13.3" evidence="2"/>
<evidence type="ECO:0000256" key="2">
    <source>
        <dbReference type="ARBA" id="ARBA00012438"/>
    </source>
</evidence>
<keyword evidence="4" id="KW-0808">Transferase</keyword>
<dbReference type="AlphaFoldDB" id="A0A3G1KQ76"/>
<evidence type="ECO:0000259" key="11">
    <source>
        <dbReference type="PROSITE" id="PS50112"/>
    </source>
</evidence>
<feature type="domain" description="Histidine kinase" evidence="10">
    <location>
        <begin position="328"/>
        <end position="531"/>
    </location>
</feature>
<dbReference type="Pfam" id="PF13426">
    <property type="entry name" value="PAS_9"/>
    <property type="match status" value="1"/>
</dbReference>
<comment type="catalytic activity">
    <reaction evidence="1">
        <text>ATP + protein L-histidine = ADP + protein N-phospho-L-histidine.</text>
        <dbReference type="EC" id="2.7.13.3"/>
    </reaction>
</comment>
<accession>A0A3G1KQ76</accession>
<evidence type="ECO:0000259" key="12">
    <source>
        <dbReference type="PROSITE" id="PS50113"/>
    </source>
</evidence>
<keyword evidence="6" id="KW-0418">Kinase</keyword>
<evidence type="ECO:0000259" key="10">
    <source>
        <dbReference type="PROSITE" id="PS50109"/>
    </source>
</evidence>
<dbReference type="SUPFAM" id="SSF47384">
    <property type="entry name" value="Homodimeric domain of signal transducing histidine kinase"/>
    <property type="match status" value="1"/>
</dbReference>
<dbReference type="GO" id="GO:0005524">
    <property type="term" value="F:ATP binding"/>
    <property type="evidence" value="ECO:0007669"/>
    <property type="project" value="UniProtKB-KW"/>
</dbReference>
<feature type="domain" description="PAS" evidence="11">
    <location>
        <begin position="191"/>
        <end position="242"/>
    </location>
</feature>
<dbReference type="InterPro" id="IPR003594">
    <property type="entry name" value="HATPase_dom"/>
</dbReference>
<dbReference type="InterPro" id="IPR000700">
    <property type="entry name" value="PAS-assoc_C"/>
</dbReference>
<gene>
    <name evidence="13" type="ORF">DCMF_07125</name>
</gene>
<organism evidence="13 14">
    <name type="scientific">Formimonas warabiya</name>
    <dbReference type="NCBI Taxonomy" id="1761012"/>
    <lineage>
        <taxon>Bacteria</taxon>
        <taxon>Bacillati</taxon>
        <taxon>Bacillota</taxon>
        <taxon>Clostridia</taxon>
        <taxon>Eubacteriales</taxon>
        <taxon>Peptococcaceae</taxon>
        <taxon>Candidatus Formimonas</taxon>
    </lineage>
</organism>
<evidence type="ECO:0000256" key="9">
    <source>
        <dbReference type="SAM" id="Phobius"/>
    </source>
</evidence>
<dbReference type="InterPro" id="IPR036097">
    <property type="entry name" value="HisK_dim/P_sf"/>
</dbReference>
<dbReference type="PROSITE" id="PS50112">
    <property type="entry name" value="PAS"/>
    <property type="match status" value="1"/>
</dbReference>
<dbReference type="SUPFAM" id="SSF55874">
    <property type="entry name" value="ATPase domain of HSP90 chaperone/DNA topoisomerase II/histidine kinase"/>
    <property type="match status" value="1"/>
</dbReference>
<evidence type="ECO:0000256" key="6">
    <source>
        <dbReference type="ARBA" id="ARBA00022777"/>
    </source>
</evidence>
<feature type="transmembrane region" description="Helical" evidence="9">
    <location>
        <begin position="74"/>
        <end position="92"/>
    </location>
</feature>
<dbReference type="SMART" id="SM00388">
    <property type="entry name" value="HisKA"/>
    <property type="match status" value="1"/>
</dbReference>
<evidence type="ECO:0000256" key="5">
    <source>
        <dbReference type="ARBA" id="ARBA00022741"/>
    </source>
</evidence>
<dbReference type="SUPFAM" id="SSF55785">
    <property type="entry name" value="PYP-like sensor domain (PAS domain)"/>
    <property type="match status" value="1"/>
</dbReference>
<dbReference type="CDD" id="cd00130">
    <property type="entry name" value="PAS"/>
    <property type="match status" value="1"/>
</dbReference>
<dbReference type="Proteomes" id="UP000323521">
    <property type="component" value="Chromosome"/>
</dbReference>
<name>A0A3G1KQ76_FORW1</name>
<evidence type="ECO:0000313" key="13">
    <source>
        <dbReference type="EMBL" id="ATW24587.1"/>
    </source>
</evidence>
<feature type="domain" description="PAC" evidence="12">
    <location>
        <begin position="263"/>
        <end position="315"/>
    </location>
</feature>
<reference evidence="13 14" key="1">
    <citation type="submission" date="2016-10" db="EMBL/GenBank/DDBJ databases">
        <title>Complete Genome Sequence of Peptococcaceae strain DCMF.</title>
        <authorList>
            <person name="Edwards R.J."/>
            <person name="Holland S.I."/>
            <person name="Deshpande N.P."/>
            <person name="Wong Y.K."/>
            <person name="Ertan H."/>
            <person name="Manefield M."/>
            <person name="Russell T.L."/>
            <person name="Lee M.J."/>
        </authorList>
    </citation>
    <scope>NUCLEOTIDE SEQUENCE [LARGE SCALE GENOMIC DNA]</scope>
    <source>
        <strain evidence="13 14">DCMF</strain>
    </source>
</reference>
<dbReference type="Gene3D" id="3.30.450.20">
    <property type="entry name" value="PAS domain"/>
    <property type="match status" value="1"/>
</dbReference>
<dbReference type="KEGG" id="fwa:DCMF_07125"/>
<evidence type="ECO:0000256" key="7">
    <source>
        <dbReference type="ARBA" id="ARBA00022840"/>
    </source>
</evidence>
<dbReference type="PANTHER" id="PTHR43065">
    <property type="entry name" value="SENSOR HISTIDINE KINASE"/>
    <property type="match status" value="1"/>
</dbReference>
<dbReference type="InterPro" id="IPR036890">
    <property type="entry name" value="HATPase_C_sf"/>
</dbReference>
<dbReference type="Pfam" id="PF02518">
    <property type="entry name" value="HATPase_c"/>
    <property type="match status" value="1"/>
</dbReference>
<feature type="transmembrane region" description="Helical" evidence="9">
    <location>
        <begin position="12"/>
        <end position="32"/>
    </location>
</feature>
<dbReference type="GO" id="GO:0000155">
    <property type="term" value="F:phosphorelay sensor kinase activity"/>
    <property type="evidence" value="ECO:0007669"/>
    <property type="project" value="InterPro"/>
</dbReference>
<evidence type="ECO:0000256" key="8">
    <source>
        <dbReference type="ARBA" id="ARBA00023012"/>
    </source>
</evidence>
<keyword evidence="9" id="KW-0812">Transmembrane</keyword>
<dbReference type="SMART" id="SM00387">
    <property type="entry name" value="HATPase_c"/>
    <property type="match status" value="1"/>
</dbReference>
<proteinExistence type="predicted"/>
<keyword evidence="9" id="KW-0472">Membrane</keyword>
<evidence type="ECO:0000256" key="1">
    <source>
        <dbReference type="ARBA" id="ARBA00000085"/>
    </source>
</evidence>
<evidence type="ECO:0000256" key="3">
    <source>
        <dbReference type="ARBA" id="ARBA00022553"/>
    </source>
</evidence>
<sequence length="531" mass="59850">MKFFQDRRDETINQYILLCEVIFFLCAGIFILRLSNLTLDNWFTRFPVFALLIILLGLVPMIQKIKISSFPYAWASELFVGFFYIVLISFFLRNEYEYIFKLTLLMPVIIMSLKYGLKMAFIAAFLSIAASLTLSYFQGFASIDADIIFCEIILLLAWLLGQMTETEYQIRSNLEQEIAARKRAENELKDQLCFLQNLIDTIPNPIYFTDLTAVFMGCNKAFVDFFGMPEEKIINRSIHDIFPCDVAQKLSKPDCALPESVPSVVELTLPNAQGVVREVMVNKTAFFNNEKNVVGSVGIIVDITEQKQLQKDMAQVDRLNLVGEMAAGIAHEIRNPITTVRGFLQLFQINLNTTTLQNHVELMIEELDRANDIIREYLSLAKNRVLNVTPQNLNSIILSIAPLIEADAILSDKNLDFQLGDIPDSLFDETQIRQMLLNLCRNGLEAMTAGGVLTISTFEEGKNIVLTVEDQGTGIDLKLIDKIGTPFVTGKEHGTGLGLAVCYSIATRHNASIAFETGPRGTTFFVRFQKT</sequence>
<keyword evidence="14" id="KW-1185">Reference proteome</keyword>
<dbReference type="Gene3D" id="3.30.565.10">
    <property type="entry name" value="Histidine kinase-like ATPase, C-terminal domain"/>
    <property type="match status" value="1"/>
</dbReference>
<dbReference type="Pfam" id="PF00512">
    <property type="entry name" value="HisKA"/>
    <property type="match status" value="1"/>
</dbReference>
<dbReference type="PANTHER" id="PTHR43065:SF46">
    <property type="entry name" value="C4-DICARBOXYLATE TRANSPORT SENSOR PROTEIN DCTB"/>
    <property type="match status" value="1"/>
</dbReference>
<keyword evidence="7" id="KW-0067">ATP-binding</keyword>
<dbReference type="SMART" id="SM00091">
    <property type="entry name" value="PAS"/>
    <property type="match status" value="1"/>
</dbReference>
<dbReference type="InterPro" id="IPR004358">
    <property type="entry name" value="Sig_transdc_His_kin-like_C"/>
</dbReference>
<dbReference type="InterPro" id="IPR003661">
    <property type="entry name" value="HisK_dim/P_dom"/>
</dbReference>
<keyword evidence="5" id="KW-0547">Nucleotide-binding</keyword>
<dbReference type="CDD" id="cd00082">
    <property type="entry name" value="HisKA"/>
    <property type="match status" value="1"/>
</dbReference>
<evidence type="ECO:0000313" key="14">
    <source>
        <dbReference type="Proteomes" id="UP000323521"/>
    </source>
</evidence>